<dbReference type="Proteomes" id="UP001642464">
    <property type="component" value="Unassembled WGS sequence"/>
</dbReference>
<sequence length="236" mass="27226">MGKKKTEPEEPKSNNEEPKAEETEDKEDDPLIKELKELDDKYLEVEREYEKAVQELQKQFTAKQQPFLDQRSNVLANVEAAQDEEAKSKGTPALLGFWTKALKNLPALEDHIEEWDEPVLEYCKDITKSWIDDSDLAKGFKLSFHFVENPYFTNTELCKEYHVTEVSPYTGEVSAKEIKATTIEWKPGKDVTVEKVTKKVKGGGAKKAKQKGKEKEEPRDSFFRGFFRVFLSFHIV</sequence>
<dbReference type="Gene3D" id="1.20.5.1500">
    <property type="match status" value="1"/>
</dbReference>
<comment type="caution">
    <text evidence="4">The sequence shown here is derived from an EMBL/GenBank/DDBJ whole genome shotgun (WGS) entry which is preliminary data.</text>
</comment>
<organism evidence="4 5">
    <name type="scientific">Durusdinium trenchii</name>
    <dbReference type="NCBI Taxonomy" id="1381693"/>
    <lineage>
        <taxon>Eukaryota</taxon>
        <taxon>Sar</taxon>
        <taxon>Alveolata</taxon>
        <taxon>Dinophyceae</taxon>
        <taxon>Suessiales</taxon>
        <taxon>Symbiodiniaceae</taxon>
        <taxon>Durusdinium</taxon>
    </lineage>
</organism>
<dbReference type="Gene3D" id="3.30.1120.90">
    <property type="entry name" value="Nucleosome assembly protein"/>
    <property type="match status" value="1"/>
</dbReference>
<proteinExistence type="inferred from homology"/>
<dbReference type="EMBL" id="CAXAMM010004113">
    <property type="protein sequence ID" value="CAK9002473.1"/>
    <property type="molecule type" value="Genomic_DNA"/>
</dbReference>
<evidence type="ECO:0000256" key="1">
    <source>
        <dbReference type="ARBA" id="ARBA00009947"/>
    </source>
</evidence>
<name>A0ABP0IJG9_9DINO</name>
<evidence type="ECO:0000313" key="4">
    <source>
        <dbReference type="EMBL" id="CAK9002473.1"/>
    </source>
</evidence>
<dbReference type="Pfam" id="PF00956">
    <property type="entry name" value="NAP"/>
    <property type="match status" value="1"/>
</dbReference>
<evidence type="ECO:0000256" key="3">
    <source>
        <dbReference type="SAM" id="MobiDB-lite"/>
    </source>
</evidence>
<feature type="region of interest" description="Disordered" evidence="3">
    <location>
        <begin position="1"/>
        <end position="32"/>
    </location>
</feature>
<accession>A0ABP0IJG9</accession>
<keyword evidence="5" id="KW-1185">Reference proteome</keyword>
<protein>
    <submittedName>
        <fullName evidence="4">Nucleosome assembly protein C364.06</fullName>
    </submittedName>
</protein>
<evidence type="ECO:0000313" key="5">
    <source>
        <dbReference type="Proteomes" id="UP001642464"/>
    </source>
</evidence>
<reference evidence="4 5" key="1">
    <citation type="submission" date="2024-02" db="EMBL/GenBank/DDBJ databases">
        <authorList>
            <person name="Chen Y."/>
            <person name="Shah S."/>
            <person name="Dougan E. K."/>
            <person name="Thang M."/>
            <person name="Chan C."/>
        </authorList>
    </citation>
    <scope>NUCLEOTIDE SEQUENCE [LARGE SCALE GENOMIC DNA]</scope>
</reference>
<dbReference type="InterPro" id="IPR002164">
    <property type="entry name" value="NAP_family"/>
</dbReference>
<evidence type="ECO:0000256" key="2">
    <source>
        <dbReference type="RuleBase" id="RU003876"/>
    </source>
</evidence>
<dbReference type="SUPFAM" id="SSF143113">
    <property type="entry name" value="NAP-like"/>
    <property type="match status" value="1"/>
</dbReference>
<comment type="similarity">
    <text evidence="1 2">Belongs to the nucleosome assembly protein (NAP) family.</text>
</comment>
<dbReference type="InterPro" id="IPR037231">
    <property type="entry name" value="NAP-like_sf"/>
</dbReference>
<gene>
    <name evidence="4" type="ORF">SCF082_LOCUS7358</name>
</gene>
<feature type="compositionally biased region" description="Basic and acidic residues" evidence="3">
    <location>
        <begin position="1"/>
        <end position="21"/>
    </location>
</feature>
<dbReference type="PANTHER" id="PTHR11875">
    <property type="entry name" value="TESTIS-SPECIFIC Y-ENCODED PROTEIN"/>
    <property type="match status" value="1"/>
</dbReference>